<dbReference type="EMBL" id="JNBS01002276">
    <property type="protein sequence ID" value="OQR93131.1"/>
    <property type="molecule type" value="Genomic_DNA"/>
</dbReference>
<keyword evidence="1" id="KW-1133">Transmembrane helix</keyword>
<name>A0A1V9Z594_9STRA</name>
<organism evidence="2 3">
    <name type="scientific">Thraustotheca clavata</name>
    <dbReference type="NCBI Taxonomy" id="74557"/>
    <lineage>
        <taxon>Eukaryota</taxon>
        <taxon>Sar</taxon>
        <taxon>Stramenopiles</taxon>
        <taxon>Oomycota</taxon>
        <taxon>Saprolegniomycetes</taxon>
        <taxon>Saprolegniales</taxon>
        <taxon>Achlyaceae</taxon>
        <taxon>Thraustotheca</taxon>
    </lineage>
</organism>
<keyword evidence="1" id="KW-0812">Transmembrane</keyword>
<feature type="transmembrane region" description="Helical" evidence="1">
    <location>
        <begin position="92"/>
        <end position="113"/>
    </location>
</feature>
<keyword evidence="1" id="KW-0472">Membrane</keyword>
<accession>A0A1V9Z594</accession>
<feature type="transmembrane region" description="Helical" evidence="1">
    <location>
        <begin position="48"/>
        <end position="71"/>
    </location>
</feature>
<evidence type="ECO:0000256" key="1">
    <source>
        <dbReference type="SAM" id="Phobius"/>
    </source>
</evidence>
<dbReference type="STRING" id="74557.A0A1V9Z594"/>
<dbReference type="Proteomes" id="UP000243217">
    <property type="component" value="Unassembled WGS sequence"/>
</dbReference>
<protein>
    <submittedName>
        <fullName evidence="2">Uncharacterized protein</fullName>
    </submittedName>
</protein>
<evidence type="ECO:0000313" key="3">
    <source>
        <dbReference type="Proteomes" id="UP000243217"/>
    </source>
</evidence>
<evidence type="ECO:0000313" key="2">
    <source>
        <dbReference type="EMBL" id="OQR93131.1"/>
    </source>
</evidence>
<dbReference type="OrthoDB" id="2126698at2759"/>
<proteinExistence type="predicted"/>
<sequence>MARITAIRGMTEFLRIGVPRMLMILFERCSFDLIVVLSVMAFDLGKYYLYFSIITFFGIKIIALNVATVVIAHQLPQTVNQITQDILLGYSLQRVGAMINFVSYIVVGLYQYFLSTLKNFICPSLLVLT</sequence>
<reference evidence="2 3" key="1">
    <citation type="journal article" date="2014" name="Genome Biol. Evol.">
        <title>The secreted proteins of Achlya hypogyna and Thraustotheca clavata identify the ancestral oomycete secretome and reveal gene acquisitions by horizontal gene transfer.</title>
        <authorList>
            <person name="Misner I."/>
            <person name="Blouin N."/>
            <person name="Leonard G."/>
            <person name="Richards T.A."/>
            <person name="Lane C.E."/>
        </authorList>
    </citation>
    <scope>NUCLEOTIDE SEQUENCE [LARGE SCALE GENOMIC DNA]</scope>
    <source>
        <strain evidence="2 3">ATCC 34112</strain>
    </source>
</reference>
<dbReference type="AlphaFoldDB" id="A0A1V9Z594"/>
<gene>
    <name evidence="2" type="ORF">THRCLA_22341</name>
</gene>
<keyword evidence="3" id="KW-1185">Reference proteome</keyword>
<comment type="caution">
    <text evidence="2">The sequence shown here is derived from an EMBL/GenBank/DDBJ whole genome shotgun (WGS) entry which is preliminary data.</text>
</comment>